<evidence type="ECO:0000313" key="1">
    <source>
        <dbReference type="EMBL" id="PKK90636.1"/>
    </source>
</evidence>
<evidence type="ECO:0000313" key="2">
    <source>
        <dbReference type="Proteomes" id="UP000233256"/>
    </source>
</evidence>
<accession>A0A2N1PQL5</accession>
<dbReference type="AlphaFoldDB" id="A0A2N1PQL5"/>
<proteinExistence type="predicted"/>
<dbReference type="InterPro" id="IPR008792">
    <property type="entry name" value="PQQD"/>
</dbReference>
<comment type="caution">
    <text evidence="1">The sequence shown here is derived from an EMBL/GenBank/DDBJ whole genome shotgun (WGS) entry which is preliminary data.</text>
</comment>
<organism evidence="1 2">
    <name type="scientific">Candidatus Wallbacteria bacterium HGW-Wallbacteria-1</name>
    <dbReference type="NCBI Taxonomy" id="2013854"/>
    <lineage>
        <taxon>Bacteria</taxon>
        <taxon>Candidatus Walliibacteriota</taxon>
    </lineage>
</organism>
<evidence type="ECO:0008006" key="3">
    <source>
        <dbReference type="Google" id="ProtNLM"/>
    </source>
</evidence>
<dbReference type="Proteomes" id="UP000233256">
    <property type="component" value="Unassembled WGS sequence"/>
</dbReference>
<dbReference type="Pfam" id="PF05402">
    <property type="entry name" value="PqqD"/>
    <property type="match status" value="1"/>
</dbReference>
<protein>
    <recommendedName>
        <fullName evidence="3">PqqD family protein</fullName>
    </recommendedName>
</protein>
<dbReference type="InterPro" id="IPR041881">
    <property type="entry name" value="PqqD_sf"/>
</dbReference>
<name>A0A2N1PQL5_9BACT</name>
<dbReference type="EMBL" id="PGXC01000005">
    <property type="protein sequence ID" value="PKK90636.1"/>
    <property type="molecule type" value="Genomic_DNA"/>
</dbReference>
<sequence>MQIVSEISEISLIDGFAIPVRNPKVAFRVIRDEAVLLDLSSSLYYSINPTGSLAWELMDGKRNLSEIARGIEESFEEVPASLFEELQSFTADLVSQKLVSLETGSGSAETLP</sequence>
<dbReference type="Gene3D" id="1.10.10.1150">
    <property type="entry name" value="Coenzyme PQQ synthesis protein D (PqqD)"/>
    <property type="match status" value="1"/>
</dbReference>
<gene>
    <name evidence="1" type="ORF">CVV64_09775</name>
</gene>
<reference evidence="1 2" key="1">
    <citation type="journal article" date="2017" name="ISME J.">
        <title>Potential for microbial H2 and metal transformations associated with novel bacteria and archaea in deep terrestrial subsurface sediments.</title>
        <authorList>
            <person name="Hernsdorf A.W."/>
            <person name="Amano Y."/>
            <person name="Miyakawa K."/>
            <person name="Ise K."/>
            <person name="Suzuki Y."/>
            <person name="Anantharaman K."/>
            <person name="Probst A."/>
            <person name="Burstein D."/>
            <person name="Thomas B.C."/>
            <person name="Banfield J.F."/>
        </authorList>
    </citation>
    <scope>NUCLEOTIDE SEQUENCE [LARGE SCALE GENOMIC DNA]</scope>
    <source>
        <strain evidence="1">HGW-Wallbacteria-1</strain>
    </source>
</reference>